<name>A0A2M8YZQ3_9FIRM</name>
<dbReference type="Proteomes" id="UP000231092">
    <property type="component" value="Unassembled WGS sequence"/>
</dbReference>
<feature type="domain" description="DUF7674" evidence="1">
    <location>
        <begin position="69"/>
        <end position="141"/>
    </location>
</feature>
<dbReference type="OrthoDB" id="9828195at2"/>
<gene>
    <name evidence="2" type="ORF">H171_0116</name>
</gene>
<accession>A0A2M8YZQ3</accession>
<dbReference type="EMBL" id="PGET01000001">
    <property type="protein sequence ID" value="PJJ26676.1"/>
    <property type="molecule type" value="Genomic_DNA"/>
</dbReference>
<reference evidence="2 3" key="1">
    <citation type="submission" date="2017-11" db="EMBL/GenBank/DDBJ databases">
        <title>Understudied soil microbes with underappreciated capabilities: Untangling the Clostridium saccharolyticum group.</title>
        <authorList>
            <person name="Leschine S."/>
        </authorList>
    </citation>
    <scope>NUCLEOTIDE SEQUENCE [LARGE SCALE GENOMIC DNA]</scope>
    <source>
        <strain evidence="2 3">18A</strain>
    </source>
</reference>
<sequence>MNYNDLIKEAISVFPEFLEEYNSIINNSEPDLSILTFYMDEFQQKIQEQINHNKTVLPVYQFYEDIVRQQFIKLIDEYYLDRNDDVLNKISKMTDFFERMAMSENMDVQNVLVVGILEGITEDKEKEKLIKSLLKEKSRNLM</sequence>
<evidence type="ECO:0000313" key="3">
    <source>
        <dbReference type="Proteomes" id="UP000231092"/>
    </source>
</evidence>
<protein>
    <recommendedName>
        <fullName evidence="1">DUF7674 domain-containing protein</fullName>
    </recommendedName>
</protein>
<comment type="caution">
    <text evidence="2">The sequence shown here is derived from an EMBL/GenBank/DDBJ whole genome shotgun (WGS) entry which is preliminary data.</text>
</comment>
<evidence type="ECO:0000259" key="1">
    <source>
        <dbReference type="Pfam" id="PF24722"/>
    </source>
</evidence>
<proteinExistence type="predicted"/>
<evidence type="ECO:0000313" key="2">
    <source>
        <dbReference type="EMBL" id="PJJ26676.1"/>
    </source>
</evidence>
<dbReference type="RefSeq" id="WP_100303410.1">
    <property type="nucleotide sequence ID" value="NZ_PGET01000001.1"/>
</dbReference>
<dbReference type="InterPro" id="IPR056091">
    <property type="entry name" value="DUF7674"/>
</dbReference>
<dbReference type="Pfam" id="PF24722">
    <property type="entry name" value="DUF7674"/>
    <property type="match status" value="1"/>
</dbReference>
<organism evidence="2 3">
    <name type="scientific">[Clostridium] celerecrescens 18A</name>
    <dbReference type="NCBI Taxonomy" id="1286362"/>
    <lineage>
        <taxon>Bacteria</taxon>
        <taxon>Bacillati</taxon>
        <taxon>Bacillota</taxon>
        <taxon>Clostridia</taxon>
        <taxon>Lachnospirales</taxon>
        <taxon>Lachnospiraceae</taxon>
        <taxon>Lacrimispora</taxon>
    </lineage>
</organism>
<dbReference type="AlphaFoldDB" id="A0A2M8YZQ3"/>